<accession>A0A399R2Q5</accession>
<dbReference type="AlphaFoldDB" id="A0A399R2Q5"/>
<dbReference type="PANTHER" id="PTHR43798:SF33">
    <property type="entry name" value="HYDROLASE, PUTATIVE (AFU_ORTHOLOGUE AFUA_2G14860)-RELATED"/>
    <property type="match status" value="1"/>
</dbReference>
<dbReference type="InterPro" id="IPR029058">
    <property type="entry name" value="AB_hydrolase_fold"/>
</dbReference>
<dbReference type="GO" id="GO:0016020">
    <property type="term" value="C:membrane"/>
    <property type="evidence" value="ECO:0007669"/>
    <property type="project" value="TreeGrafter"/>
</dbReference>
<dbReference type="EMBL" id="QWGB01000005">
    <property type="protein sequence ID" value="RIJ23809.1"/>
    <property type="molecule type" value="Genomic_DNA"/>
</dbReference>
<comment type="caution">
    <text evidence="2">The sequence shown here is derived from an EMBL/GenBank/DDBJ whole genome shotgun (WGS) entry which is preliminary data.</text>
</comment>
<dbReference type="OrthoDB" id="9808398at2"/>
<gene>
    <name evidence="2" type="ORF">D1224_05995</name>
</gene>
<evidence type="ECO:0000313" key="3">
    <source>
        <dbReference type="Proteomes" id="UP000265431"/>
    </source>
</evidence>
<keyword evidence="2" id="KW-0378">Hydrolase</keyword>
<dbReference type="Pfam" id="PF00561">
    <property type="entry name" value="Abhydrolase_1"/>
    <property type="match status" value="1"/>
</dbReference>
<dbReference type="PANTHER" id="PTHR43798">
    <property type="entry name" value="MONOACYLGLYCEROL LIPASE"/>
    <property type="match status" value="1"/>
</dbReference>
<proteinExistence type="predicted"/>
<dbReference type="InterPro" id="IPR000639">
    <property type="entry name" value="Epox_hydrolase-like"/>
</dbReference>
<dbReference type="PRINTS" id="PR00111">
    <property type="entry name" value="ABHYDROLASE"/>
</dbReference>
<dbReference type="InterPro" id="IPR000073">
    <property type="entry name" value="AB_hydrolase_1"/>
</dbReference>
<reference evidence="2 3" key="1">
    <citation type="submission" date="2018-08" db="EMBL/GenBank/DDBJ databases">
        <title>Henriciella mobilis sp. nov., isolated from seawater.</title>
        <authorList>
            <person name="Cheng H."/>
            <person name="Wu Y.-H."/>
            <person name="Xu X.-W."/>
            <person name="Guo L.-L."/>
        </authorList>
    </citation>
    <scope>NUCLEOTIDE SEQUENCE [LARGE SCALE GENOMIC DNA]</scope>
    <source>
        <strain evidence="2 3">CCUG66934</strain>
    </source>
</reference>
<dbReference type="RefSeq" id="WP_119378997.1">
    <property type="nucleotide sequence ID" value="NZ_QWGB01000005.1"/>
</dbReference>
<dbReference type="GO" id="GO:0016787">
    <property type="term" value="F:hydrolase activity"/>
    <property type="evidence" value="ECO:0007669"/>
    <property type="project" value="UniProtKB-KW"/>
</dbReference>
<dbReference type="SUPFAM" id="SSF53474">
    <property type="entry name" value="alpha/beta-Hydrolases"/>
    <property type="match status" value="1"/>
</dbReference>
<dbReference type="Gene3D" id="3.40.50.1820">
    <property type="entry name" value="alpha/beta hydrolase"/>
    <property type="match status" value="1"/>
</dbReference>
<dbReference type="Proteomes" id="UP000265431">
    <property type="component" value="Unassembled WGS sequence"/>
</dbReference>
<organism evidence="2 3">
    <name type="scientific">Henriciella barbarensis</name>
    <dbReference type="NCBI Taxonomy" id="86342"/>
    <lineage>
        <taxon>Bacteria</taxon>
        <taxon>Pseudomonadati</taxon>
        <taxon>Pseudomonadota</taxon>
        <taxon>Alphaproteobacteria</taxon>
        <taxon>Hyphomonadales</taxon>
        <taxon>Hyphomonadaceae</taxon>
        <taxon>Henriciella</taxon>
    </lineage>
</organism>
<evidence type="ECO:0000259" key="1">
    <source>
        <dbReference type="Pfam" id="PF00561"/>
    </source>
</evidence>
<feature type="domain" description="AB hydrolase-1" evidence="1">
    <location>
        <begin position="29"/>
        <end position="276"/>
    </location>
</feature>
<keyword evidence="3" id="KW-1185">Reference proteome</keyword>
<name>A0A399R2Q5_9PROT</name>
<evidence type="ECO:0000313" key="2">
    <source>
        <dbReference type="EMBL" id="RIJ23809.1"/>
    </source>
</evidence>
<dbReference type="PRINTS" id="PR00412">
    <property type="entry name" value="EPOXHYDRLASE"/>
</dbReference>
<dbReference type="InterPro" id="IPR050266">
    <property type="entry name" value="AB_hydrolase_sf"/>
</dbReference>
<protein>
    <submittedName>
        <fullName evidence="2">Alpha/beta hydrolase</fullName>
    </submittedName>
</protein>
<sequence>MTLLGPTSHTYFSQRLKLHYADWGNEDAPPLLLVHGGRDHCRSWDWTAEALRKDWHVIAPDLRGHGDSAWSPEGNYNMQAYIYDLAQLIHQLKLAPVTIVSHSLGGNICLRYTGLYPENVRKIVAIEGLGPSPSRLEERRKTPWQDHFRKMIDDKRGLAGRQPKRYDSLEQAYARMKEENSFLTAEQARHLTINGIARNEDGTYSWKFDNYLRVWESVDITHEQVAELWSNISCPTLLLYGEKSWASNPAEDGRIQHFKRADVKMFPEAGHWLHHDQFDLFIETLQDFL</sequence>